<gene>
    <name evidence="9" type="ORF">BJ972_001877</name>
    <name evidence="10" type="ORF">ESP50_07045</name>
</gene>
<evidence type="ECO:0000256" key="3">
    <source>
        <dbReference type="ARBA" id="ARBA00022692"/>
    </source>
</evidence>
<name>A0A4Q2M443_9MICO</name>
<reference evidence="9 12" key="2">
    <citation type="submission" date="2020-07" db="EMBL/GenBank/DDBJ databases">
        <title>Sequencing the genomes of 1000 actinobacteria strains.</title>
        <authorList>
            <person name="Klenk H.-P."/>
        </authorList>
    </citation>
    <scope>NUCLEOTIDE SEQUENCE [LARGE SCALE GENOMIC DNA]</scope>
    <source>
        <strain evidence="9 12">DSM 23870</strain>
    </source>
</reference>
<dbReference type="EMBL" id="JACCBI010000001">
    <property type="protein sequence ID" value="NYD67358.1"/>
    <property type="molecule type" value="Genomic_DNA"/>
</dbReference>
<evidence type="ECO:0000313" key="10">
    <source>
        <dbReference type="EMBL" id="RXZ86815.1"/>
    </source>
</evidence>
<keyword evidence="5 7" id="KW-0472">Membrane</keyword>
<feature type="region of interest" description="Disordered" evidence="6">
    <location>
        <begin position="100"/>
        <end position="123"/>
    </location>
</feature>
<dbReference type="EMBL" id="SDPM01000003">
    <property type="protein sequence ID" value="RXZ86815.1"/>
    <property type="molecule type" value="Genomic_DNA"/>
</dbReference>
<proteinExistence type="predicted"/>
<evidence type="ECO:0000313" key="11">
    <source>
        <dbReference type="Proteomes" id="UP000292686"/>
    </source>
</evidence>
<evidence type="ECO:0000259" key="8">
    <source>
        <dbReference type="Pfam" id="PF13396"/>
    </source>
</evidence>
<protein>
    <recommendedName>
        <fullName evidence="8">Cardiolipin synthase N-terminal domain-containing protein</fullName>
    </recommendedName>
</protein>
<comment type="subcellular location">
    <subcellularLocation>
        <location evidence="1">Cell membrane</location>
        <topology evidence="1">Multi-pass membrane protein</topology>
    </subcellularLocation>
</comment>
<evidence type="ECO:0000256" key="6">
    <source>
        <dbReference type="SAM" id="MobiDB-lite"/>
    </source>
</evidence>
<feature type="domain" description="Cardiolipin synthase N-terminal" evidence="8">
    <location>
        <begin position="14"/>
        <end position="59"/>
    </location>
</feature>
<dbReference type="AlphaFoldDB" id="A0A4Q2M443"/>
<dbReference type="RefSeq" id="WP_129173520.1">
    <property type="nucleotide sequence ID" value="NZ_JACCBI010000001.1"/>
</dbReference>
<organism evidence="10 11">
    <name type="scientific">Agromyces atrinae</name>
    <dbReference type="NCBI Taxonomy" id="592376"/>
    <lineage>
        <taxon>Bacteria</taxon>
        <taxon>Bacillati</taxon>
        <taxon>Actinomycetota</taxon>
        <taxon>Actinomycetes</taxon>
        <taxon>Micrococcales</taxon>
        <taxon>Microbacteriaceae</taxon>
        <taxon>Agromyces</taxon>
    </lineage>
</organism>
<keyword evidence="2" id="KW-1003">Cell membrane</keyword>
<feature type="transmembrane region" description="Helical" evidence="7">
    <location>
        <begin position="38"/>
        <end position="57"/>
    </location>
</feature>
<evidence type="ECO:0000256" key="1">
    <source>
        <dbReference type="ARBA" id="ARBA00004651"/>
    </source>
</evidence>
<dbReference type="Proteomes" id="UP000581087">
    <property type="component" value="Unassembled WGS sequence"/>
</dbReference>
<evidence type="ECO:0000256" key="7">
    <source>
        <dbReference type="SAM" id="Phobius"/>
    </source>
</evidence>
<keyword evidence="3 7" id="KW-0812">Transmembrane</keyword>
<dbReference type="OrthoDB" id="3298527at2"/>
<reference evidence="10 11" key="1">
    <citation type="submission" date="2019-01" db="EMBL/GenBank/DDBJ databases">
        <title>Agromyces.</title>
        <authorList>
            <person name="Li J."/>
        </authorList>
    </citation>
    <scope>NUCLEOTIDE SEQUENCE [LARGE SCALE GENOMIC DNA]</scope>
    <source>
        <strain evidence="10 11">DSM 23870</strain>
    </source>
</reference>
<keyword evidence="4 7" id="KW-1133">Transmembrane helix</keyword>
<evidence type="ECO:0000256" key="4">
    <source>
        <dbReference type="ARBA" id="ARBA00022989"/>
    </source>
</evidence>
<dbReference type="Proteomes" id="UP000292686">
    <property type="component" value="Unassembled WGS sequence"/>
</dbReference>
<sequence length="123" mass="13787">MPRLAIILIVAAVIFTVYAVVDCAFFDRGRIRALPQWVWILLILLLPILGAALWFAIGRGRKPKQGARPTRSLAPDDDLEFLGRLGRDAAQEERIKKLEEELADLDDDRERGDGQTPPTRPNG</sequence>
<evidence type="ECO:0000313" key="9">
    <source>
        <dbReference type="EMBL" id="NYD67358.1"/>
    </source>
</evidence>
<dbReference type="InterPro" id="IPR027379">
    <property type="entry name" value="CLS_N"/>
</dbReference>
<keyword evidence="11" id="KW-1185">Reference proteome</keyword>
<evidence type="ECO:0000313" key="12">
    <source>
        <dbReference type="Proteomes" id="UP000581087"/>
    </source>
</evidence>
<evidence type="ECO:0000256" key="2">
    <source>
        <dbReference type="ARBA" id="ARBA00022475"/>
    </source>
</evidence>
<dbReference type="Pfam" id="PF13396">
    <property type="entry name" value="PLDc_N"/>
    <property type="match status" value="1"/>
</dbReference>
<dbReference type="GO" id="GO:0005886">
    <property type="term" value="C:plasma membrane"/>
    <property type="evidence" value="ECO:0007669"/>
    <property type="project" value="UniProtKB-SubCell"/>
</dbReference>
<evidence type="ECO:0000256" key="5">
    <source>
        <dbReference type="ARBA" id="ARBA00023136"/>
    </source>
</evidence>
<accession>A0A4Q2M443</accession>
<comment type="caution">
    <text evidence="10">The sequence shown here is derived from an EMBL/GenBank/DDBJ whole genome shotgun (WGS) entry which is preliminary data.</text>
</comment>